<comment type="caution">
    <text evidence="5">The sequence shown here is derived from an EMBL/GenBank/DDBJ whole genome shotgun (WGS) entry which is preliminary data.</text>
</comment>
<dbReference type="Proteomes" id="UP000726737">
    <property type="component" value="Unassembled WGS sequence"/>
</dbReference>
<gene>
    <name evidence="5" type="ORF">BG011_004208</name>
</gene>
<name>A0A9P6U2Q3_9FUNG</name>
<evidence type="ECO:0000259" key="4">
    <source>
        <dbReference type="Pfam" id="PF01301"/>
    </source>
</evidence>
<dbReference type="PANTHER" id="PTHR23421">
    <property type="entry name" value="BETA-GALACTOSIDASE RELATED"/>
    <property type="match status" value="1"/>
</dbReference>
<evidence type="ECO:0000313" key="5">
    <source>
        <dbReference type="EMBL" id="KAG0257023.1"/>
    </source>
</evidence>
<comment type="similarity">
    <text evidence="1 2">Belongs to the glycosyl hydrolase 35 family.</text>
</comment>
<evidence type="ECO:0000313" key="6">
    <source>
        <dbReference type="Proteomes" id="UP000726737"/>
    </source>
</evidence>
<evidence type="ECO:0000256" key="2">
    <source>
        <dbReference type="RuleBase" id="RU003679"/>
    </source>
</evidence>
<evidence type="ECO:0000256" key="3">
    <source>
        <dbReference type="SAM" id="SignalP"/>
    </source>
</evidence>
<feature type="domain" description="Glycoside hydrolase 35 catalytic" evidence="4">
    <location>
        <begin position="56"/>
        <end position="422"/>
    </location>
</feature>
<dbReference type="OrthoDB" id="1657402at2759"/>
<proteinExistence type="inferred from homology"/>
<keyword evidence="6" id="KW-1185">Reference proteome</keyword>
<dbReference type="EMBL" id="JAAAJA010000276">
    <property type="protein sequence ID" value="KAG0257023.1"/>
    <property type="molecule type" value="Genomic_DNA"/>
</dbReference>
<protein>
    <recommendedName>
        <fullName evidence="4">Glycoside hydrolase 35 catalytic domain-containing protein</fullName>
    </recommendedName>
</protein>
<dbReference type="Gene3D" id="3.20.20.80">
    <property type="entry name" value="Glycosidases"/>
    <property type="match status" value="1"/>
</dbReference>
<dbReference type="InterPro" id="IPR017853">
    <property type="entry name" value="GH"/>
</dbReference>
<reference evidence="5" key="1">
    <citation type="journal article" date="2020" name="Fungal Divers.">
        <title>Resolving the Mortierellaceae phylogeny through synthesis of multi-gene phylogenetics and phylogenomics.</title>
        <authorList>
            <person name="Vandepol N."/>
            <person name="Liber J."/>
            <person name="Desiro A."/>
            <person name="Na H."/>
            <person name="Kennedy M."/>
            <person name="Barry K."/>
            <person name="Grigoriev I.V."/>
            <person name="Miller A.N."/>
            <person name="O'Donnell K."/>
            <person name="Stajich J.E."/>
            <person name="Bonito G."/>
        </authorList>
    </citation>
    <scope>NUCLEOTIDE SEQUENCE</scope>
    <source>
        <strain evidence="5">KOD948</strain>
    </source>
</reference>
<evidence type="ECO:0000256" key="1">
    <source>
        <dbReference type="ARBA" id="ARBA00009809"/>
    </source>
</evidence>
<dbReference type="GO" id="GO:0005975">
    <property type="term" value="P:carbohydrate metabolic process"/>
    <property type="evidence" value="ECO:0007669"/>
    <property type="project" value="InterPro"/>
</dbReference>
<dbReference type="Pfam" id="PF01301">
    <property type="entry name" value="Glyco_hydro_35"/>
    <property type="match status" value="1"/>
</dbReference>
<dbReference type="GO" id="GO:0004553">
    <property type="term" value="F:hydrolase activity, hydrolyzing O-glycosyl compounds"/>
    <property type="evidence" value="ECO:0007669"/>
    <property type="project" value="InterPro"/>
</dbReference>
<sequence>MPWRATSAFTLVLSVAYAVHKFLENRALGALTHIHTNDTLYERKKYGHILDYDKHSFIIHGQPTLILSGEFHYWRLPDRDRWRDILEQYRSAGLNCIRIYFHWGFHSPSEDQYIFEGNRDIEYLLQICEELGLYVLAAPGPYICAETQAGGFPIWLAAKREIRLRHMKTNLWKEYDPIFMAYCVEYFEQILPILARHQITNGSNGCVIALQIENESFQHVFGYPIGLHDDMKVLAMTARECGMTVPLFTNDGFEQGSFIVKDDPKREKQEFGIDLYGVDKYVVFTPNSEPTSWMFGRNPSHLPEWNPTTVMKGMDKLEETVRSFGHANLQTPIFIPELQGGWFNHYGLPYTYDDIYKFYGDQYTRLMLDTVFSQGCTMLNFYMFYGGTNWGTIGDSDVYTSYDYSACIRENGLMSGRLRKLRLGLLFLQSFSDVLARTDAVSPSKSATVSSSLGNTICQQRRSLVTGSRGPIELTFLRNFSTKKLNCFDLLATPNGKKSPTTRLACHLPYKSSFVALGNYTTINPDIHLILSATPIHIRGFTGDSRREVWIAALAESGATEMAFRGDLALKDAGSSNNAKAGIQLRLCPEDQDIKLLSIPEGTKNAYVVLSSASDSATAPLLHVIFLDQTTLSTLYCFYDNRHSDKKPASQDPLYVKNMASSPKIVTWGSYNARYDPVEKVLAVDSTSPQQEVHVLSFGQDIPLLKSIEGSTVGPGLPYQVTTLKANKEAKIGLQSAAIWAEQHRRDTPLLLWETRTTDFKSLNWKACPKVSSSDRFQNVNLDYHFTSGHILYRGTFTTHIRNGLLWSYPQASLTINARHRVIAFVNGTCLGSHMTYSRQLMRPGAKMGYDPVSQGSHTILIPQNVIEQGIQDPSRTRNSLHKHEIILVIESFGHSRQPFVVDDIRNPRGLLSASVRAPAMYGSDTWEVAGVDVRGLDMAYGSTGFPDEHARHGWTATNEPPRVLPDQGVTWWRTRFPGPPGGPPGPTSRNEDYLINMPLCCRLEGEFTAMIILNDTLVGRYFGSDSPQHDFYLMDGLVHKAETGIDNELKLMIYGAAKTEKFKNSCRIRIMPWIVEDAQGELGQWSGNTLFDAYTVQEEAVQAGPFWTLRQTIPLGSEI</sequence>
<accession>A0A9P6U2Q3</accession>
<feature type="chain" id="PRO_5040384081" description="Glycoside hydrolase 35 catalytic domain-containing protein" evidence="3">
    <location>
        <begin position="19"/>
        <end position="1120"/>
    </location>
</feature>
<dbReference type="PRINTS" id="PR00742">
    <property type="entry name" value="GLHYDRLASE35"/>
</dbReference>
<feature type="signal peptide" evidence="3">
    <location>
        <begin position="1"/>
        <end position="18"/>
    </location>
</feature>
<dbReference type="SUPFAM" id="SSF51445">
    <property type="entry name" value="(Trans)glycosidases"/>
    <property type="match status" value="1"/>
</dbReference>
<dbReference type="InterPro" id="IPR031330">
    <property type="entry name" value="Gly_Hdrlase_35_cat"/>
</dbReference>
<organism evidence="5 6">
    <name type="scientific">Mortierella polycephala</name>
    <dbReference type="NCBI Taxonomy" id="41804"/>
    <lineage>
        <taxon>Eukaryota</taxon>
        <taxon>Fungi</taxon>
        <taxon>Fungi incertae sedis</taxon>
        <taxon>Mucoromycota</taxon>
        <taxon>Mortierellomycotina</taxon>
        <taxon>Mortierellomycetes</taxon>
        <taxon>Mortierellales</taxon>
        <taxon>Mortierellaceae</taxon>
        <taxon>Mortierella</taxon>
    </lineage>
</organism>
<dbReference type="AlphaFoldDB" id="A0A9P6U2Q3"/>
<dbReference type="InterPro" id="IPR001944">
    <property type="entry name" value="Glycoside_Hdrlase_35"/>
</dbReference>
<dbReference type="Gene3D" id="2.60.120.260">
    <property type="entry name" value="Galactose-binding domain-like"/>
    <property type="match status" value="1"/>
</dbReference>
<keyword evidence="3" id="KW-0732">Signal</keyword>